<dbReference type="EMBL" id="CAJOBH010001089">
    <property type="protein sequence ID" value="CAF3834987.1"/>
    <property type="molecule type" value="Genomic_DNA"/>
</dbReference>
<feature type="compositionally biased region" description="Low complexity" evidence="1">
    <location>
        <begin position="359"/>
        <end position="372"/>
    </location>
</feature>
<evidence type="ECO:0000313" key="3">
    <source>
        <dbReference type="EMBL" id="CAF1627921.1"/>
    </source>
</evidence>
<comment type="caution">
    <text evidence="2">The sequence shown here is derived from an EMBL/GenBank/DDBJ whole genome shotgun (WGS) entry which is preliminary data.</text>
</comment>
<dbReference type="EMBL" id="CAJOBJ010001008">
    <property type="protein sequence ID" value="CAF3856629.1"/>
    <property type="molecule type" value="Genomic_DNA"/>
</dbReference>
<dbReference type="Proteomes" id="UP000681720">
    <property type="component" value="Unassembled WGS sequence"/>
</dbReference>
<evidence type="ECO:0000313" key="2">
    <source>
        <dbReference type="EMBL" id="CAF1516732.1"/>
    </source>
</evidence>
<feature type="compositionally biased region" description="Polar residues" evidence="1">
    <location>
        <begin position="295"/>
        <end position="305"/>
    </location>
</feature>
<feature type="compositionally biased region" description="Polar residues" evidence="1">
    <location>
        <begin position="500"/>
        <end position="513"/>
    </location>
</feature>
<sequence length="532" mass="58538">MCTHSLSGSSLLSSYDEDDARETSGRSRREFELIDAVLYDEEVPKRSSIKKICEEWSNKPHFRIRGRTCPLDRSPDMNTIETKFNRLSSIDYAPDQLKKANFNFHEVNVPIGGRVSGRSSIDSIEGSALSDISDLDNHDVLDDTDSSTIMYGHFSGSEANSFDTDEDDDENINYSLNQTKRNRTKDPQRFIKCLKDSVINSLASTLIQRFFVDEQALLQRYARIVCGNNSIRLQTEPRPSSVPSRSSPQGRTSQTTTTQPNFPMTTMPPAYRSTTDTSTELESILHVKRLGGIKSNPNQTVTASPLSPRKPPGSLPPTPIRVERTSTSLSMEKRHQQQISLVGTAITNPPPQVTLSAPQSSQAHTRQTTTSTTRRHGSAITISSKTQSSDSIIRLPPILNEHLNNNDSGMINRSHTISTTLIESAPTATRIVSGKSTTSNFSSATKVRTLANFGKFPRPSRSIIIAPNKDFSNSPSICPIRSIASNISSNILKTTAAARSHQQPQQKSFVTTKSSPPSSSSTAIKVPATHIY</sequence>
<feature type="compositionally biased region" description="Pro residues" evidence="1">
    <location>
        <begin position="308"/>
        <end position="319"/>
    </location>
</feature>
<organism evidence="2 6">
    <name type="scientific">Rotaria magnacalcarata</name>
    <dbReference type="NCBI Taxonomy" id="392030"/>
    <lineage>
        <taxon>Eukaryota</taxon>
        <taxon>Metazoa</taxon>
        <taxon>Spiralia</taxon>
        <taxon>Gnathifera</taxon>
        <taxon>Rotifera</taxon>
        <taxon>Eurotatoria</taxon>
        <taxon>Bdelloidea</taxon>
        <taxon>Philodinida</taxon>
        <taxon>Philodinidae</taxon>
        <taxon>Rotaria</taxon>
    </lineage>
</organism>
<feature type="region of interest" description="Disordered" evidence="1">
    <location>
        <begin position="498"/>
        <end position="532"/>
    </location>
</feature>
<evidence type="ECO:0000256" key="1">
    <source>
        <dbReference type="SAM" id="MobiDB-lite"/>
    </source>
</evidence>
<dbReference type="OrthoDB" id="10042396at2759"/>
<dbReference type="Proteomes" id="UP000663855">
    <property type="component" value="Unassembled WGS sequence"/>
</dbReference>
<feature type="compositionally biased region" description="Low complexity" evidence="1">
    <location>
        <begin position="1"/>
        <end position="14"/>
    </location>
</feature>
<protein>
    <submittedName>
        <fullName evidence="2">Uncharacterized protein</fullName>
    </submittedName>
</protein>
<accession>A0A815UIR5</accession>
<dbReference type="EMBL" id="CAJNOW010007545">
    <property type="protein sequence ID" value="CAF1516732.1"/>
    <property type="molecule type" value="Genomic_DNA"/>
</dbReference>
<dbReference type="Proteomes" id="UP000681967">
    <property type="component" value="Unassembled WGS sequence"/>
</dbReference>
<feature type="compositionally biased region" description="Low complexity" evidence="1">
    <location>
        <begin position="237"/>
        <end position="269"/>
    </location>
</feature>
<evidence type="ECO:0000313" key="6">
    <source>
        <dbReference type="Proteomes" id="UP000663834"/>
    </source>
</evidence>
<dbReference type="AlphaFoldDB" id="A0A815UIR5"/>
<dbReference type="EMBL" id="CAJNOV010019131">
    <property type="protein sequence ID" value="CAF1627921.1"/>
    <property type="molecule type" value="Genomic_DNA"/>
</dbReference>
<feature type="region of interest" description="Disordered" evidence="1">
    <location>
        <begin position="1"/>
        <end position="26"/>
    </location>
</feature>
<feature type="region of interest" description="Disordered" evidence="1">
    <location>
        <begin position="233"/>
        <end position="278"/>
    </location>
</feature>
<gene>
    <name evidence="4" type="ORF">BYL167_LOCUS4931</name>
    <name evidence="3" type="ORF">CJN711_LOCUS38963</name>
    <name evidence="5" type="ORF">GIL414_LOCUS4261</name>
    <name evidence="2" type="ORF">KQP761_LOCUS15460</name>
</gene>
<evidence type="ECO:0000313" key="4">
    <source>
        <dbReference type="EMBL" id="CAF3834987.1"/>
    </source>
</evidence>
<proteinExistence type="predicted"/>
<dbReference type="Proteomes" id="UP000663834">
    <property type="component" value="Unassembled WGS sequence"/>
</dbReference>
<reference evidence="2" key="1">
    <citation type="submission" date="2021-02" db="EMBL/GenBank/DDBJ databases">
        <authorList>
            <person name="Nowell W R."/>
        </authorList>
    </citation>
    <scope>NUCLEOTIDE SEQUENCE</scope>
</reference>
<evidence type="ECO:0000313" key="5">
    <source>
        <dbReference type="EMBL" id="CAF3856629.1"/>
    </source>
</evidence>
<feature type="region of interest" description="Disordered" evidence="1">
    <location>
        <begin position="291"/>
        <end position="321"/>
    </location>
</feature>
<name>A0A815UIR5_9BILA</name>
<feature type="region of interest" description="Disordered" evidence="1">
    <location>
        <begin position="354"/>
        <end position="387"/>
    </location>
</feature>